<evidence type="ECO:0000256" key="4">
    <source>
        <dbReference type="ARBA" id="ARBA00023125"/>
    </source>
</evidence>
<accession>A0A837G0N9</accession>
<dbReference type="Pfam" id="PF00486">
    <property type="entry name" value="Trans_reg_C"/>
    <property type="match status" value="1"/>
</dbReference>
<dbReference type="CDD" id="cd00383">
    <property type="entry name" value="trans_reg_C"/>
    <property type="match status" value="1"/>
</dbReference>
<dbReference type="InterPro" id="IPR036388">
    <property type="entry name" value="WH-like_DNA-bd_sf"/>
</dbReference>
<gene>
    <name evidence="6" type="ORF">TW71_22055</name>
</gene>
<sequence length="234" mass="26817">MPYKSVLLVEDDIFTSRLIKKYLECRDVIVHQAFDVGSAFNKAVENNIDLVILDLSLPSGFSLDHFKELKSVVNSPIVIYTARRDEEIELLSLNLGADDFIQKERGVKVLYARMKKHLRFEEDDDLSDTESEETELNINGFTFDKGANTVTHESTLIELTLKEMSIIYYLAINSNRAVSRDELSFITKGYAYDGWSRSMDLSVFRLRKKLDSAFKKSLSISTIRGKGYQLNFND</sequence>
<dbReference type="SUPFAM" id="SSF52172">
    <property type="entry name" value="CheY-like"/>
    <property type="match status" value="1"/>
</dbReference>
<dbReference type="SMART" id="SM00448">
    <property type="entry name" value="REC"/>
    <property type="match status" value="1"/>
</dbReference>
<dbReference type="Gene3D" id="3.40.50.2300">
    <property type="match status" value="1"/>
</dbReference>
<evidence type="ECO:0000256" key="5">
    <source>
        <dbReference type="ARBA" id="ARBA00023163"/>
    </source>
</evidence>
<evidence type="ECO:0000313" key="6">
    <source>
        <dbReference type="EMBL" id="KJY67679.1"/>
    </source>
</evidence>
<evidence type="ECO:0000256" key="3">
    <source>
        <dbReference type="ARBA" id="ARBA00023015"/>
    </source>
</evidence>
<comment type="caution">
    <text evidence="6">The sequence shown here is derived from an EMBL/GenBank/DDBJ whole genome shotgun (WGS) entry which is preliminary data.</text>
</comment>
<dbReference type="PANTHER" id="PTHR48111:SF21">
    <property type="entry name" value="DNA-BINDING DUAL MASTER TRANSCRIPTIONAL REGULATOR RPAA"/>
    <property type="match status" value="1"/>
</dbReference>
<proteinExistence type="predicted"/>
<keyword evidence="2" id="KW-0902">Two-component regulatory system</keyword>
<reference evidence="6" key="1">
    <citation type="journal article" date="2015" name="BMC Genomics">
        <title>Genome mining reveals unlocked bioactive potential of marine Gram-negative bacteria.</title>
        <authorList>
            <person name="Machado H."/>
            <person name="Sonnenschein E.C."/>
            <person name="Melchiorsen J."/>
            <person name="Gram L."/>
        </authorList>
    </citation>
    <scope>NUCLEOTIDE SEQUENCE</scope>
    <source>
        <strain evidence="6">S2052</strain>
    </source>
</reference>
<dbReference type="InterPro" id="IPR016032">
    <property type="entry name" value="Sig_transdc_resp-reg_C-effctor"/>
</dbReference>
<dbReference type="GO" id="GO:0006355">
    <property type="term" value="P:regulation of DNA-templated transcription"/>
    <property type="evidence" value="ECO:0007669"/>
    <property type="project" value="InterPro"/>
</dbReference>
<evidence type="ECO:0000256" key="1">
    <source>
        <dbReference type="ARBA" id="ARBA00022553"/>
    </source>
</evidence>
<dbReference type="Pfam" id="PF00072">
    <property type="entry name" value="Response_reg"/>
    <property type="match status" value="1"/>
</dbReference>
<protein>
    <submittedName>
        <fullName evidence="6">Uncharacterized protein</fullName>
    </submittedName>
</protein>
<dbReference type="SMART" id="SM00862">
    <property type="entry name" value="Trans_reg_C"/>
    <property type="match status" value="1"/>
</dbReference>
<dbReference type="InterPro" id="IPR001789">
    <property type="entry name" value="Sig_transdc_resp-reg_receiver"/>
</dbReference>
<keyword evidence="4" id="KW-0238">DNA-binding</keyword>
<keyword evidence="1" id="KW-0597">Phosphoprotein</keyword>
<name>A0A837G0N9_9VIBR</name>
<dbReference type="RefSeq" id="WP_045987273.1">
    <property type="nucleotide sequence ID" value="NZ_CP063052.1"/>
</dbReference>
<organism evidence="6">
    <name type="scientific">Vibrio coralliilyticus</name>
    <dbReference type="NCBI Taxonomy" id="190893"/>
    <lineage>
        <taxon>Bacteria</taxon>
        <taxon>Pseudomonadati</taxon>
        <taxon>Pseudomonadota</taxon>
        <taxon>Gammaproteobacteria</taxon>
        <taxon>Vibrionales</taxon>
        <taxon>Vibrionaceae</taxon>
        <taxon>Vibrio</taxon>
    </lineage>
</organism>
<dbReference type="GO" id="GO:0032993">
    <property type="term" value="C:protein-DNA complex"/>
    <property type="evidence" value="ECO:0007669"/>
    <property type="project" value="TreeGrafter"/>
</dbReference>
<dbReference type="AlphaFoldDB" id="A0A837G0N9"/>
<dbReference type="Gene3D" id="1.10.10.10">
    <property type="entry name" value="Winged helix-like DNA-binding domain superfamily/Winged helix DNA-binding domain"/>
    <property type="match status" value="1"/>
</dbReference>
<evidence type="ECO:0000256" key="2">
    <source>
        <dbReference type="ARBA" id="ARBA00023012"/>
    </source>
</evidence>
<dbReference type="PROSITE" id="PS50110">
    <property type="entry name" value="RESPONSE_REGULATORY"/>
    <property type="match status" value="1"/>
</dbReference>
<dbReference type="SUPFAM" id="SSF46894">
    <property type="entry name" value="C-terminal effector domain of the bipartite response regulators"/>
    <property type="match status" value="1"/>
</dbReference>
<dbReference type="EMBL" id="JXXR01000026">
    <property type="protein sequence ID" value="KJY67679.1"/>
    <property type="molecule type" value="Genomic_DNA"/>
</dbReference>
<keyword evidence="5" id="KW-0804">Transcription</keyword>
<dbReference type="GO" id="GO:0005829">
    <property type="term" value="C:cytosol"/>
    <property type="evidence" value="ECO:0007669"/>
    <property type="project" value="TreeGrafter"/>
</dbReference>
<dbReference type="GO" id="GO:0000976">
    <property type="term" value="F:transcription cis-regulatory region binding"/>
    <property type="evidence" value="ECO:0007669"/>
    <property type="project" value="TreeGrafter"/>
</dbReference>
<dbReference type="PANTHER" id="PTHR48111">
    <property type="entry name" value="REGULATOR OF RPOS"/>
    <property type="match status" value="1"/>
</dbReference>
<keyword evidence="3" id="KW-0805">Transcription regulation</keyword>
<dbReference type="GO" id="GO:0000156">
    <property type="term" value="F:phosphorelay response regulator activity"/>
    <property type="evidence" value="ECO:0007669"/>
    <property type="project" value="TreeGrafter"/>
</dbReference>
<dbReference type="InterPro" id="IPR011006">
    <property type="entry name" value="CheY-like_superfamily"/>
</dbReference>
<dbReference type="PROSITE" id="PS51755">
    <property type="entry name" value="OMPR_PHOB"/>
    <property type="match status" value="1"/>
</dbReference>
<dbReference type="InterPro" id="IPR039420">
    <property type="entry name" value="WalR-like"/>
</dbReference>
<dbReference type="InterPro" id="IPR001867">
    <property type="entry name" value="OmpR/PhoB-type_DNA-bd"/>
</dbReference>